<comment type="caution">
    <text evidence="2">The sequence shown here is derived from an EMBL/GenBank/DDBJ whole genome shotgun (WGS) entry which is preliminary data.</text>
</comment>
<organism evidence="2 3">
    <name type="scientific">Cinchona calisaya</name>
    <dbReference type="NCBI Taxonomy" id="153742"/>
    <lineage>
        <taxon>Eukaryota</taxon>
        <taxon>Viridiplantae</taxon>
        <taxon>Streptophyta</taxon>
        <taxon>Embryophyta</taxon>
        <taxon>Tracheophyta</taxon>
        <taxon>Spermatophyta</taxon>
        <taxon>Magnoliopsida</taxon>
        <taxon>eudicotyledons</taxon>
        <taxon>Gunneridae</taxon>
        <taxon>Pentapetalae</taxon>
        <taxon>asterids</taxon>
        <taxon>lamiids</taxon>
        <taxon>Gentianales</taxon>
        <taxon>Rubiaceae</taxon>
        <taxon>Cinchonoideae</taxon>
        <taxon>Cinchoneae</taxon>
        <taxon>Cinchona</taxon>
    </lineage>
</organism>
<feature type="region of interest" description="Disordered" evidence="1">
    <location>
        <begin position="342"/>
        <end position="362"/>
    </location>
</feature>
<accession>A0ABD2ZCI7</accession>
<sequence>MLEVGCRWRVGVGRNIQIWKDRWIPRPKEFKIITPPPNNTAIRTVEDLIDWENGGWRAELLEQLFCNEDVKDLAESWIQDMLITFDDDSKELPTVLLWVIWGNRNQNEFDGQLVLSDGNSCTLTNKQWKEKEDQWTQIQGGDGVSKLIRRPCEAVVAEALAAREAISFIREYCNGNFILEGDTSLVIQTLSSEDEDFYSIGHVLQRPKAVLQSCSCFEIQWVNDKGKQSSTDFPQKVNPALEAQPSTKATISEVLPEQLDAAEETCSLQTLAAVGDQSMGVDNPSTTILNDGTLPQPQTLASNILLNNNKPFFTMDPTAKTLNLDKFFTILVSLPIPKTQPVYDANPPPLNKSPHAKKPEETSLAEQTLEPFLVAINLFEFVTDDQSIVLLQKSHGAMLHDFESCMHEMHIHFRFMSFKSSQLLLASVGEDFTIFMVNNDEHFMSVKLTYTTWSQSFGQLSLMKNVFSKRNEHYGASILRKHTRSKVILSPGSLKLVSHFGGQLRLSSSSPEWPSQFPQPFPSLGPLRISRHSNDETRTEIAYNEPQSYVINHLFKVALAHEQHVFRREHMHQNLHSIFLIQAKSSTLRDQSGTNFCVTMKWHPNPLFPYRYDRRI</sequence>
<evidence type="ECO:0008006" key="4">
    <source>
        <dbReference type="Google" id="ProtNLM"/>
    </source>
</evidence>
<dbReference type="EMBL" id="JBJUIK010000010">
    <property type="protein sequence ID" value="KAL3516654.1"/>
    <property type="molecule type" value="Genomic_DNA"/>
</dbReference>
<gene>
    <name evidence="2" type="ORF">ACH5RR_023556</name>
</gene>
<protein>
    <recommendedName>
        <fullName evidence="4">RNase H type-1 domain-containing protein</fullName>
    </recommendedName>
</protein>
<proteinExistence type="predicted"/>
<name>A0ABD2ZCI7_9GENT</name>
<evidence type="ECO:0000313" key="2">
    <source>
        <dbReference type="EMBL" id="KAL3516654.1"/>
    </source>
</evidence>
<evidence type="ECO:0000256" key="1">
    <source>
        <dbReference type="SAM" id="MobiDB-lite"/>
    </source>
</evidence>
<dbReference type="Proteomes" id="UP001630127">
    <property type="component" value="Unassembled WGS sequence"/>
</dbReference>
<dbReference type="AlphaFoldDB" id="A0ABD2ZCI7"/>
<reference evidence="2 3" key="1">
    <citation type="submission" date="2024-11" db="EMBL/GenBank/DDBJ databases">
        <title>A near-complete genome assembly of Cinchona calisaya.</title>
        <authorList>
            <person name="Lian D.C."/>
            <person name="Zhao X.W."/>
            <person name="Wei L."/>
        </authorList>
    </citation>
    <scope>NUCLEOTIDE SEQUENCE [LARGE SCALE GENOMIC DNA]</scope>
    <source>
        <tissue evidence="2">Nenye</tissue>
    </source>
</reference>
<evidence type="ECO:0000313" key="3">
    <source>
        <dbReference type="Proteomes" id="UP001630127"/>
    </source>
</evidence>
<keyword evidence="3" id="KW-1185">Reference proteome</keyword>